<reference evidence="2 3" key="1">
    <citation type="journal article" date="2021" name="Commun. Biol.">
        <title>The genome of Shorea leprosula (Dipterocarpaceae) highlights the ecological relevance of drought in aseasonal tropical rainforests.</title>
        <authorList>
            <person name="Ng K.K.S."/>
            <person name="Kobayashi M.J."/>
            <person name="Fawcett J.A."/>
            <person name="Hatakeyama M."/>
            <person name="Paape T."/>
            <person name="Ng C.H."/>
            <person name="Ang C.C."/>
            <person name="Tnah L.H."/>
            <person name="Lee C.T."/>
            <person name="Nishiyama T."/>
            <person name="Sese J."/>
            <person name="O'Brien M.J."/>
            <person name="Copetti D."/>
            <person name="Mohd Noor M.I."/>
            <person name="Ong R.C."/>
            <person name="Putra M."/>
            <person name="Sireger I.Z."/>
            <person name="Indrioko S."/>
            <person name="Kosugi Y."/>
            <person name="Izuno A."/>
            <person name="Isagi Y."/>
            <person name="Lee S.L."/>
            <person name="Shimizu K.K."/>
        </authorList>
    </citation>
    <scope>NUCLEOTIDE SEQUENCE [LARGE SCALE GENOMIC DNA]</scope>
    <source>
        <strain evidence="2">214</strain>
    </source>
</reference>
<name>A0AAV5L8Z9_9ROSI</name>
<sequence>MPRKETRIGLCRRKENGREIVPRRRRWEMRFAYAVAASIKPASGWSSAGAVLRGWRSPVSTSLTPLPVSSSPASSPPESALSTRKLKPKPRLIHTSMFFYLVIIPRNLRLWN</sequence>
<keyword evidence="3" id="KW-1185">Reference proteome</keyword>
<feature type="compositionally biased region" description="Low complexity" evidence="1">
    <location>
        <begin position="61"/>
        <end position="83"/>
    </location>
</feature>
<dbReference type="Proteomes" id="UP001054252">
    <property type="component" value="Unassembled WGS sequence"/>
</dbReference>
<comment type="caution">
    <text evidence="2">The sequence shown here is derived from an EMBL/GenBank/DDBJ whole genome shotgun (WGS) entry which is preliminary data.</text>
</comment>
<evidence type="ECO:0000313" key="2">
    <source>
        <dbReference type="EMBL" id="GKV33718.1"/>
    </source>
</evidence>
<gene>
    <name evidence="2" type="ORF">SLEP1_g42183</name>
</gene>
<evidence type="ECO:0000313" key="3">
    <source>
        <dbReference type="Proteomes" id="UP001054252"/>
    </source>
</evidence>
<dbReference type="EMBL" id="BPVZ01000102">
    <property type="protein sequence ID" value="GKV33718.1"/>
    <property type="molecule type" value="Genomic_DNA"/>
</dbReference>
<protein>
    <submittedName>
        <fullName evidence="2">Uncharacterized protein</fullName>
    </submittedName>
</protein>
<proteinExistence type="predicted"/>
<dbReference type="AlphaFoldDB" id="A0AAV5L8Z9"/>
<evidence type="ECO:0000256" key="1">
    <source>
        <dbReference type="SAM" id="MobiDB-lite"/>
    </source>
</evidence>
<accession>A0AAV5L8Z9</accession>
<feature type="region of interest" description="Disordered" evidence="1">
    <location>
        <begin position="61"/>
        <end position="86"/>
    </location>
</feature>
<organism evidence="2 3">
    <name type="scientific">Rubroshorea leprosula</name>
    <dbReference type="NCBI Taxonomy" id="152421"/>
    <lineage>
        <taxon>Eukaryota</taxon>
        <taxon>Viridiplantae</taxon>
        <taxon>Streptophyta</taxon>
        <taxon>Embryophyta</taxon>
        <taxon>Tracheophyta</taxon>
        <taxon>Spermatophyta</taxon>
        <taxon>Magnoliopsida</taxon>
        <taxon>eudicotyledons</taxon>
        <taxon>Gunneridae</taxon>
        <taxon>Pentapetalae</taxon>
        <taxon>rosids</taxon>
        <taxon>malvids</taxon>
        <taxon>Malvales</taxon>
        <taxon>Dipterocarpaceae</taxon>
        <taxon>Rubroshorea</taxon>
    </lineage>
</organism>